<evidence type="ECO:0000256" key="1">
    <source>
        <dbReference type="ARBA" id="ARBA00004308"/>
    </source>
</evidence>
<dbReference type="GO" id="GO:0045121">
    <property type="term" value="C:membrane raft"/>
    <property type="evidence" value="ECO:0007669"/>
    <property type="project" value="InterPro"/>
</dbReference>
<dbReference type="eggNOG" id="ENOG502SGDI">
    <property type="taxonomic scope" value="Eukaryota"/>
</dbReference>
<dbReference type="GO" id="GO:0016197">
    <property type="term" value="P:endosomal transport"/>
    <property type="evidence" value="ECO:0007669"/>
    <property type="project" value="InterPro"/>
</dbReference>
<evidence type="ECO:0000256" key="5">
    <source>
        <dbReference type="ARBA" id="ARBA00023288"/>
    </source>
</evidence>
<reference evidence="7 8" key="1">
    <citation type="journal article" date="2013" name="BMC Genomics">
        <title>The genome and transcriptome of the pine saprophyte Ophiostoma piceae, and a comparison with the bark beetle-associated pine pathogen Grosmannia clavigera.</title>
        <authorList>
            <person name="Haridas S."/>
            <person name="Wang Y."/>
            <person name="Lim L."/>
            <person name="Massoumi Alamouti S."/>
            <person name="Jackman S."/>
            <person name="Docking R."/>
            <person name="Robertson G."/>
            <person name="Birol I."/>
            <person name="Bohlmann J."/>
            <person name="Breuil C."/>
        </authorList>
    </citation>
    <scope>NUCLEOTIDE SEQUENCE [LARGE SCALE GENOMIC DNA]</scope>
    <source>
        <strain evidence="7 8">UAMH 11346</strain>
    </source>
</reference>
<proteinExistence type="predicted"/>
<dbReference type="SMART" id="SM01262">
    <property type="entry name" value="LAMTOR"/>
    <property type="match status" value="1"/>
</dbReference>
<dbReference type="GO" id="GO:0071986">
    <property type="term" value="C:Ragulator complex"/>
    <property type="evidence" value="ECO:0007669"/>
    <property type="project" value="InterPro"/>
</dbReference>
<keyword evidence="5" id="KW-0449">Lipoprotein</keyword>
<dbReference type="GO" id="GO:0043410">
    <property type="term" value="P:positive regulation of MAPK cascade"/>
    <property type="evidence" value="ECO:0007669"/>
    <property type="project" value="InterPro"/>
</dbReference>
<comment type="subcellular location">
    <subcellularLocation>
        <location evidence="1">Endomembrane system</location>
    </subcellularLocation>
</comment>
<evidence type="ECO:0000256" key="6">
    <source>
        <dbReference type="SAM" id="MobiDB-lite"/>
    </source>
</evidence>
<protein>
    <submittedName>
        <fullName evidence="7">Uncharacterized protein</fullName>
    </submittedName>
</protein>
<sequence>MGNCSSCLGTQRRSVYEEDDESRMLFEDGDGTNYGSFGDATMNDRDEARESQREAEALQSVVTRTSDNMVDVFEIAPPRHGLHGLPAPYTLGMPGNQFQNLLSKLSDTEDADLDGDLDEFDDDANGNVTDNTIIDVVDVESVDNSNAATQSQYHKLLLAKADAAGLLVGNFTDAAVDR</sequence>
<dbReference type="VEuPathDB" id="FungiDB:F503_06132"/>
<accession>S3C7F6</accession>
<dbReference type="GO" id="GO:0031902">
    <property type="term" value="C:late endosome membrane"/>
    <property type="evidence" value="ECO:0007669"/>
    <property type="project" value="InterPro"/>
</dbReference>
<organism evidence="7 8">
    <name type="scientific">Ophiostoma piceae (strain UAMH 11346)</name>
    <name type="common">Sap stain fungus</name>
    <dbReference type="NCBI Taxonomy" id="1262450"/>
    <lineage>
        <taxon>Eukaryota</taxon>
        <taxon>Fungi</taxon>
        <taxon>Dikarya</taxon>
        <taxon>Ascomycota</taxon>
        <taxon>Pezizomycotina</taxon>
        <taxon>Sordariomycetes</taxon>
        <taxon>Sordariomycetidae</taxon>
        <taxon>Ophiostomatales</taxon>
        <taxon>Ophiostomataceae</taxon>
        <taxon>Ophiostoma</taxon>
    </lineage>
</organism>
<dbReference type="InterPro" id="IPR028209">
    <property type="entry name" value="LAMTOR1/MEH1"/>
</dbReference>
<gene>
    <name evidence="7" type="ORF">F503_06132</name>
</gene>
<dbReference type="HOGENOM" id="CLU_108580_0_0_1"/>
<dbReference type="GO" id="GO:0032008">
    <property type="term" value="P:positive regulation of TOR signaling"/>
    <property type="evidence" value="ECO:0007669"/>
    <property type="project" value="InterPro"/>
</dbReference>
<keyword evidence="2" id="KW-0519">Myristate</keyword>
<keyword evidence="8" id="KW-1185">Reference proteome</keyword>
<dbReference type="Proteomes" id="UP000016923">
    <property type="component" value="Unassembled WGS sequence"/>
</dbReference>
<dbReference type="GO" id="GO:0001919">
    <property type="term" value="P:regulation of receptor recycling"/>
    <property type="evidence" value="ECO:0007669"/>
    <property type="project" value="InterPro"/>
</dbReference>
<dbReference type="EMBL" id="KE148186">
    <property type="protein sequence ID" value="EPE02128.1"/>
    <property type="molecule type" value="Genomic_DNA"/>
</dbReference>
<evidence type="ECO:0000313" key="7">
    <source>
        <dbReference type="EMBL" id="EPE02128.1"/>
    </source>
</evidence>
<evidence type="ECO:0000256" key="2">
    <source>
        <dbReference type="ARBA" id="ARBA00022707"/>
    </source>
</evidence>
<dbReference type="AlphaFoldDB" id="S3C7F6"/>
<evidence type="ECO:0000256" key="4">
    <source>
        <dbReference type="ARBA" id="ARBA00023139"/>
    </source>
</evidence>
<keyword evidence="3" id="KW-0472">Membrane</keyword>
<name>S3C7F6_OPHP1</name>
<evidence type="ECO:0000256" key="3">
    <source>
        <dbReference type="ARBA" id="ARBA00023136"/>
    </source>
</evidence>
<dbReference type="GO" id="GO:0071230">
    <property type="term" value="P:cellular response to amino acid stimulus"/>
    <property type="evidence" value="ECO:0007669"/>
    <property type="project" value="InterPro"/>
</dbReference>
<dbReference type="Pfam" id="PF15454">
    <property type="entry name" value="LAMTOR"/>
    <property type="match status" value="1"/>
</dbReference>
<feature type="region of interest" description="Disordered" evidence="6">
    <location>
        <begin position="18"/>
        <end position="47"/>
    </location>
</feature>
<keyword evidence="4" id="KW-0564">Palmitate</keyword>
<dbReference type="OrthoDB" id="5299893at2759"/>
<evidence type="ECO:0000313" key="8">
    <source>
        <dbReference type="Proteomes" id="UP000016923"/>
    </source>
</evidence>